<evidence type="ECO:0000259" key="3">
    <source>
        <dbReference type="Pfam" id="PF13505"/>
    </source>
</evidence>
<evidence type="ECO:0000256" key="2">
    <source>
        <dbReference type="SAM" id="SignalP"/>
    </source>
</evidence>
<dbReference type="InterPro" id="IPR027385">
    <property type="entry name" value="Beta-barrel_OMP"/>
</dbReference>
<accession>A0A2A4CS07</accession>
<reference evidence="4 5" key="1">
    <citation type="submission" date="2017-09" db="EMBL/GenBank/DDBJ databases">
        <title>A multilocus sequence analysis scheme for characterization of bacteria in the genus Thioclava.</title>
        <authorList>
            <person name="Liu Y."/>
            <person name="Shao Z."/>
        </authorList>
    </citation>
    <scope>NUCLEOTIDE SEQUENCE [LARGE SCALE GENOMIC DNA]</scope>
    <source>
        <strain evidence="4 5">CAU 1312</strain>
    </source>
</reference>
<dbReference type="Pfam" id="PF13505">
    <property type="entry name" value="OMP_b-brl"/>
    <property type="match status" value="1"/>
</dbReference>
<dbReference type="InterPro" id="IPR023614">
    <property type="entry name" value="Porin_dom_sf"/>
</dbReference>
<feature type="domain" description="Outer membrane protein beta-barrel" evidence="3">
    <location>
        <begin position="7"/>
        <end position="236"/>
    </location>
</feature>
<dbReference type="AlphaFoldDB" id="A0A2A4CS07"/>
<evidence type="ECO:0000313" key="4">
    <source>
        <dbReference type="EMBL" id="PCD76916.1"/>
    </source>
</evidence>
<name>A0A2A4CS07_9RHOB</name>
<dbReference type="OrthoDB" id="7737345at2"/>
<feature type="signal peptide" evidence="2">
    <location>
        <begin position="1"/>
        <end position="23"/>
    </location>
</feature>
<dbReference type="GO" id="GO:0015288">
    <property type="term" value="F:porin activity"/>
    <property type="evidence" value="ECO:0007669"/>
    <property type="project" value="InterPro"/>
</dbReference>
<protein>
    <recommendedName>
        <fullName evidence="3">Outer membrane protein beta-barrel domain-containing protein</fullName>
    </recommendedName>
</protein>
<dbReference type="SUPFAM" id="SSF56935">
    <property type="entry name" value="Porins"/>
    <property type="match status" value="1"/>
</dbReference>
<keyword evidence="1 2" id="KW-0732">Signal</keyword>
<dbReference type="Gene3D" id="2.40.160.10">
    <property type="entry name" value="Porin"/>
    <property type="match status" value="1"/>
</dbReference>
<dbReference type="RefSeq" id="WP_096432715.1">
    <property type="nucleotide sequence ID" value="NZ_NTJD01000004.1"/>
</dbReference>
<evidence type="ECO:0000313" key="5">
    <source>
        <dbReference type="Proteomes" id="UP000243507"/>
    </source>
</evidence>
<keyword evidence="5" id="KW-1185">Reference proteome</keyword>
<feature type="chain" id="PRO_5013172777" description="Outer membrane protein beta-barrel domain-containing protein" evidence="2">
    <location>
        <begin position="24"/>
        <end position="310"/>
    </location>
</feature>
<dbReference type="EMBL" id="NTJD01000004">
    <property type="protein sequence ID" value="PCD76916.1"/>
    <property type="molecule type" value="Genomic_DNA"/>
</dbReference>
<dbReference type="GO" id="GO:0016020">
    <property type="term" value="C:membrane"/>
    <property type="evidence" value="ECO:0007669"/>
    <property type="project" value="InterPro"/>
</dbReference>
<dbReference type="Proteomes" id="UP000243507">
    <property type="component" value="Unassembled WGS sequence"/>
</dbReference>
<organism evidence="4 5">
    <name type="scientific">Pseudothioclava arenosa</name>
    <dbReference type="NCBI Taxonomy" id="1795308"/>
    <lineage>
        <taxon>Bacteria</taxon>
        <taxon>Pseudomonadati</taxon>
        <taxon>Pseudomonadota</taxon>
        <taxon>Alphaproteobacteria</taxon>
        <taxon>Rhodobacterales</taxon>
        <taxon>Paracoccaceae</taxon>
        <taxon>Pseudothioclava</taxon>
    </lineage>
</organism>
<proteinExistence type="predicted"/>
<comment type="caution">
    <text evidence="4">The sequence shown here is derived from an EMBL/GenBank/DDBJ whole genome shotgun (WGS) entry which is preliminary data.</text>
</comment>
<evidence type="ECO:0000256" key="1">
    <source>
        <dbReference type="ARBA" id="ARBA00022729"/>
    </source>
</evidence>
<gene>
    <name evidence="4" type="ORF">CLN94_07445</name>
</gene>
<sequence length="310" mass="31872">MKRSLTLLAALSLSAAPFAAAYAQDITGGATLGYGFSDISDLDLDVDTLTFDGRIKVDVGNGISFGARLDAARIDIDGAPDTIGASVIGADVAYAFGNGFSFGVYAEQGKITTDMLPLDITLTSYGVSGGYAFAKGDVSAFVGVSDTSPDLPGNVDIHDFGIAGKYAPMQNLVLAGAFTRTTVSIPGDDMDLDFLGVAAAYDMTPNWTVFAGYANSSIDFGGLDADLDSYGIGVSYDTSALIKVNSFASLELARTDLSVDGMGDGDMDTVRIGLTFPIGGMGTKVPMNSVADAIMNPAHSAVSQTVLAAF</sequence>